<keyword evidence="1" id="KW-0489">Methyltransferase</keyword>
<dbReference type="SUPFAM" id="SSF53335">
    <property type="entry name" value="S-adenosyl-L-methionine-dependent methyltransferases"/>
    <property type="match status" value="1"/>
</dbReference>
<dbReference type="InterPro" id="IPR029063">
    <property type="entry name" value="SAM-dependent_MTases_sf"/>
</dbReference>
<evidence type="ECO:0000313" key="3">
    <source>
        <dbReference type="EMBL" id="AOW14621.1"/>
    </source>
</evidence>
<reference evidence="3 6" key="2">
    <citation type="submission" date="2016-10" db="EMBL/GenBank/DDBJ databases">
        <title>Hydorgenophaga sp. LPB0072 isolated from gastropod.</title>
        <authorList>
            <person name="Kim E."/>
            <person name="Yi H."/>
        </authorList>
    </citation>
    <scope>NUCLEOTIDE SEQUENCE [LARGE SCALE GENOMIC DNA]</scope>
    <source>
        <strain evidence="3 6">LPB0072</strain>
    </source>
</reference>
<dbReference type="Proteomes" id="UP000185680">
    <property type="component" value="Chromosome"/>
</dbReference>
<dbReference type="EMBL" id="CP017476">
    <property type="protein sequence ID" value="AOW14621.1"/>
    <property type="molecule type" value="Genomic_DNA"/>
</dbReference>
<dbReference type="InterPro" id="IPR050602">
    <property type="entry name" value="Malonyl-ACP_OMT"/>
</dbReference>
<evidence type="ECO:0000313" key="5">
    <source>
        <dbReference type="Proteomes" id="UP000185657"/>
    </source>
</evidence>
<keyword evidence="5" id="KW-1185">Reference proteome</keyword>
<dbReference type="STRING" id="1763535.LPB072_19120"/>
<dbReference type="OrthoDB" id="9760689at2"/>
<evidence type="ECO:0000313" key="6">
    <source>
        <dbReference type="Proteomes" id="UP000185680"/>
    </source>
</evidence>
<dbReference type="GO" id="GO:0008168">
    <property type="term" value="F:methyltransferase activity"/>
    <property type="evidence" value="ECO:0007669"/>
    <property type="project" value="UniProtKB-KW"/>
</dbReference>
<dbReference type="EMBL" id="LVWD01000004">
    <property type="protein sequence ID" value="OAD43282.1"/>
    <property type="molecule type" value="Genomic_DNA"/>
</dbReference>
<dbReference type="AlphaFoldDB" id="A0A162T415"/>
<organism evidence="3 6">
    <name type="scientific">Hydrogenophaga crassostreae</name>
    <dbReference type="NCBI Taxonomy" id="1763535"/>
    <lineage>
        <taxon>Bacteria</taxon>
        <taxon>Pseudomonadati</taxon>
        <taxon>Pseudomonadota</taxon>
        <taxon>Betaproteobacteria</taxon>
        <taxon>Burkholderiales</taxon>
        <taxon>Comamonadaceae</taxon>
        <taxon>Hydrogenophaga</taxon>
    </lineage>
</organism>
<evidence type="ECO:0000256" key="1">
    <source>
        <dbReference type="ARBA" id="ARBA00022603"/>
    </source>
</evidence>
<dbReference type="Proteomes" id="UP000185657">
    <property type="component" value="Unassembled WGS sequence"/>
</dbReference>
<reference evidence="4 5" key="1">
    <citation type="submission" date="2016-02" db="EMBL/GenBank/DDBJ databases">
        <title>Draft genome sequence of Hydrogenophaga sp. LPB0072.</title>
        <authorList>
            <person name="Shin S.-K."/>
            <person name="Yi H."/>
        </authorList>
    </citation>
    <scope>NUCLEOTIDE SEQUENCE [LARGE SCALE GENOMIC DNA]</scope>
    <source>
        <strain evidence="4 5">LPB0072</strain>
    </source>
</reference>
<dbReference type="PANTHER" id="PTHR13090:SF1">
    <property type="entry name" value="ARGININE-HYDROXYLASE NDUFAF5, MITOCHONDRIAL"/>
    <property type="match status" value="1"/>
</dbReference>
<dbReference type="GO" id="GO:0032259">
    <property type="term" value="P:methylation"/>
    <property type="evidence" value="ECO:0007669"/>
    <property type="project" value="UniProtKB-KW"/>
</dbReference>
<gene>
    <name evidence="3" type="ORF">LPB072_19120</name>
    <name evidence="4" type="ORF">LPB72_05430</name>
</gene>
<dbReference type="RefSeq" id="WP_066086903.1">
    <property type="nucleotide sequence ID" value="NZ_CP017476.1"/>
</dbReference>
<dbReference type="Gene3D" id="3.40.50.150">
    <property type="entry name" value="Vaccinia Virus protein VP39"/>
    <property type="match status" value="1"/>
</dbReference>
<proteinExistence type="predicted"/>
<dbReference type="PANTHER" id="PTHR13090">
    <property type="entry name" value="ARGININE-HYDROXYLASE NDUFAF5, MITOCHONDRIAL"/>
    <property type="match status" value="1"/>
</dbReference>
<evidence type="ECO:0000313" key="4">
    <source>
        <dbReference type="EMBL" id="OAD43282.1"/>
    </source>
</evidence>
<evidence type="ECO:0000256" key="2">
    <source>
        <dbReference type="ARBA" id="ARBA00022679"/>
    </source>
</evidence>
<protein>
    <submittedName>
        <fullName evidence="3">Biotin synthase</fullName>
    </submittedName>
</protein>
<keyword evidence="2" id="KW-0808">Transferase</keyword>
<accession>A0A162T415</accession>
<dbReference type="KEGG" id="hyl:LPB072_19120"/>
<sequence>MTLQKPHSLAVPGLDAAAARRWARCLPVASPWLHEEVAKRMAQRLEWFREMPDSWLHWEPAFGGMDAHRHLREKLPKADCRVWANDMAHALKATREAAHLSWNPAQWRRAHEPSAIGDDASVAMVWANMALHGEPLPGDMLQRWHGLLKPDGFVMFSCLGPDSLLELRGVYARMGWPEPAHAFTDMHDWGDMLVASGFAEPVMDMERITLTFSHVDAYLQELRGLGRNLNENRFAALRGRGWHEALRLALDSHIPRDESGRLVMTFEVVYGHAFKPQPRVPMKAEQAVSVDVMRAMLRTGRR</sequence>
<name>A0A162T415_9BURK</name>